<gene>
    <name evidence="15" type="ORF">BpHYR1_009901</name>
</gene>
<comment type="similarity">
    <text evidence="12">Belongs to the dynactin subunit 4 family.</text>
</comment>
<proteinExistence type="inferred from homology"/>
<dbReference type="GO" id="GO:0005938">
    <property type="term" value="C:cell cortex"/>
    <property type="evidence" value="ECO:0007669"/>
    <property type="project" value="UniProtKB-SubCell"/>
</dbReference>
<evidence type="ECO:0000256" key="7">
    <source>
        <dbReference type="ARBA" id="ARBA00022553"/>
    </source>
</evidence>
<evidence type="ECO:0000256" key="12">
    <source>
        <dbReference type="ARBA" id="ARBA00034776"/>
    </source>
</evidence>
<protein>
    <recommendedName>
        <fullName evidence="13">Dynactin subunit 4</fullName>
    </recommendedName>
</protein>
<dbReference type="EMBL" id="REGN01003546">
    <property type="protein sequence ID" value="RNA22065.1"/>
    <property type="molecule type" value="Genomic_DNA"/>
</dbReference>
<evidence type="ECO:0000256" key="8">
    <source>
        <dbReference type="ARBA" id="ARBA00022843"/>
    </source>
</evidence>
<dbReference type="GO" id="GO:0005813">
    <property type="term" value="C:centrosome"/>
    <property type="evidence" value="ECO:0007669"/>
    <property type="project" value="UniProtKB-SubCell"/>
</dbReference>
<organism evidence="15 16">
    <name type="scientific">Brachionus plicatilis</name>
    <name type="common">Marine rotifer</name>
    <name type="synonym">Brachionus muelleri</name>
    <dbReference type="NCBI Taxonomy" id="10195"/>
    <lineage>
        <taxon>Eukaryota</taxon>
        <taxon>Metazoa</taxon>
        <taxon>Spiralia</taxon>
        <taxon>Gnathifera</taxon>
        <taxon>Rotifera</taxon>
        <taxon>Eurotatoria</taxon>
        <taxon>Monogononta</taxon>
        <taxon>Pseudotrocha</taxon>
        <taxon>Ploima</taxon>
        <taxon>Brachionidae</taxon>
        <taxon>Brachionus</taxon>
    </lineage>
</organism>
<keyword evidence="16" id="KW-1185">Reference proteome</keyword>
<dbReference type="GO" id="GO:0030016">
    <property type="term" value="C:myofibril"/>
    <property type="evidence" value="ECO:0007669"/>
    <property type="project" value="UniProtKB-SubCell"/>
</dbReference>
<evidence type="ECO:0000256" key="14">
    <source>
        <dbReference type="ARBA" id="ARBA00093507"/>
    </source>
</evidence>
<dbReference type="Proteomes" id="UP000276133">
    <property type="component" value="Unassembled WGS sequence"/>
</dbReference>
<reference evidence="15 16" key="1">
    <citation type="journal article" date="2018" name="Sci. Rep.">
        <title>Genomic signatures of local adaptation to the degree of environmental predictability in rotifers.</title>
        <authorList>
            <person name="Franch-Gras L."/>
            <person name="Hahn C."/>
            <person name="Garcia-Roger E.M."/>
            <person name="Carmona M.J."/>
            <person name="Serra M."/>
            <person name="Gomez A."/>
        </authorList>
    </citation>
    <scope>NUCLEOTIDE SEQUENCE [LARGE SCALE GENOMIC DNA]</scope>
    <source>
        <strain evidence="15">HYR1</strain>
    </source>
</reference>
<evidence type="ECO:0000313" key="15">
    <source>
        <dbReference type="EMBL" id="RNA22065.1"/>
    </source>
</evidence>
<dbReference type="OrthoDB" id="283815at2759"/>
<evidence type="ECO:0000256" key="3">
    <source>
        <dbReference type="ARBA" id="ARBA00004544"/>
    </source>
</evidence>
<dbReference type="STRING" id="10195.A0A3M7RFP3"/>
<accession>A0A3M7RFP3</accession>
<dbReference type="PANTHER" id="PTHR13034">
    <property type="entry name" value="DYNACTIN P62 SUBUNIT"/>
    <property type="match status" value="1"/>
</dbReference>
<evidence type="ECO:0000256" key="2">
    <source>
        <dbReference type="ARBA" id="ARBA00004529"/>
    </source>
</evidence>
<evidence type="ECO:0000256" key="6">
    <source>
        <dbReference type="ARBA" id="ARBA00022499"/>
    </source>
</evidence>
<sequence length="517" mass="58799">MATLIDSNKVKYLCSCKRLKPLSYLYYCKYCKPLTLKCKDCVIHEIDQKFFCTNCLDNKVQKEVMAVKYKCSSCFNCPNCKNLLLTRASSVKVPKDSAASNQSLEQQSPQTPQQPQKVYYLICVFCRWTTREVGIPDVTSVPDGWKLLENPFSKRVQELTEAYKVIAAREKLEKDRKKFPTLKRRSLYISGSSASSSILHSDKYGILAPAQKRLAVTASIGNQNLDPQITIEQQFKSLIKPAETVDSFDELPEDFFTKQSNINSITSITQRHANPDFQPSKTSELYPLNKFYQSKESKRCSGCEHNVLKPESNIISIKFKLHQMAVFLVPEVRIVTIPEWKINEPNEVMLSVTNRYEGDVNISFVNLADDKVSNLSNFEANARIEFEYQDSVIIDRQDNSKVVPAQLKQTDEQTKGFVCFRRDNKIAVKCLVTPMTKPTNKEPDYVKCIFGLKCSINMPESSSPQIQSSSSGSKENFTNSVITHHVFVDFGPLKLENGLKVVPKPRYIDDCLKTLVK</sequence>
<dbReference type="GO" id="GO:0005869">
    <property type="term" value="C:dynactin complex"/>
    <property type="evidence" value="ECO:0007669"/>
    <property type="project" value="InterPro"/>
</dbReference>
<evidence type="ECO:0000313" key="16">
    <source>
        <dbReference type="Proteomes" id="UP000276133"/>
    </source>
</evidence>
<dbReference type="Pfam" id="PF05502">
    <property type="entry name" value="Dynactin_p62"/>
    <property type="match status" value="2"/>
</dbReference>
<keyword evidence="11" id="KW-0206">Cytoskeleton</keyword>
<keyword evidence="6" id="KW-1017">Isopeptide bond</keyword>
<evidence type="ECO:0000256" key="1">
    <source>
        <dbReference type="ARBA" id="ARBA00004300"/>
    </source>
</evidence>
<keyword evidence="7" id="KW-0597">Phosphoprotein</keyword>
<evidence type="ECO:0000256" key="13">
    <source>
        <dbReference type="ARBA" id="ARBA00034864"/>
    </source>
</evidence>
<keyword evidence="10" id="KW-0175">Coiled coil</keyword>
<name>A0A3M7RFP3_BRAPC</name>
<keyword evidence="5" id="KW-0963">Cytoplasm</keyword>
<evidence type="ECO:0000256" key="5">
    <source>
        <dbReference type="ARBA" id="ARBA00022490"/>
    </source>
</evidence>
<keyword evidence="8" id="KW-0832">Ubl conjugation</keyword>
<keyword evidence="9" id="KW-0007">Acetylation</keyword>
<dbReference type="InterPro" id="IPR008603">
    <property type="entry name" value="DCTN4"/>
</dbReference>
<dbReference type="PANTHER" id="PTHR13034:SF2">
    <property type="entry name" value="DYNACTIN SUBUNIT 4"/>
    <property type="match status" value="1"/>
</dbReference>
<evidence type="ECO:0000256" key="9">
    <source>
        <dbReference type="ARBA" id="ARBA00022990"/>
    </source>
</evidence>
<evidence type="ECO:0000256" key="11">
    <source>
        <dbReference type="ARBA" id="ARBA00023212"/>
    </source>
</evidence>
<comment type="subcellular location">
    <subcellularLocation>
        <location evidence="3">Cytoplasm</location>
        <location evidence="3">Cell cortex</location>
    </subcellularLocation>
    <subcellularLocation>
        <location evidence="1">Cytoplasm</location>
        <location evidence="1">Cytoskeleton</location>
        <location evidence="1">Microtubule organizing center</location>
        <location evidence="1">Centrosome</location>
    </subcellularLocation>
    <subcellularLocation>
        <location evidence="2">Cytoplasm</location>
        <location evidence="2">Cytoskeleton</location>
        <location evidence="2">Stress fiber</location>
    </subcellularLocation>
    <subcellularLocation>
        <location evidence="4">Cytoplasm</location>
        <location evidence="4">Myofibril</location>
    </subcellularLocation>
</comment>
<comment type="subunit">
    <text evidence="14">Subunit of dynactin, a multiprotein complex part of a tripartite complex with dynein and a adapter, such as BICDL1, BICD2 or HOOK3. The dynactin complex is built around ACTR1A/ACTB filament and consists of an actin-related filament composed of a shoulder domain, a pointed end and a barbed end. Its length is defined by its flexible shoulder domain. The soulder is composed of 2 DCTN1 subunits, 4 DCTN2 and 2 DCTN3. The 4 DCNT2 (via N-terminus) bind the ACTR1A filament and act as molecular rulers to determine the length. The pointed end is important for binding dynein-dynactin cargo adapters. Consists of 4 subunits: ACTR10, DCNT4, DCTN5 and DCTN6. The barbed end is composed of a CAPZA1:CAPZB heterodimers, which binds ACTR1A/ACTB filament and dynactin and stabilizes dynactin. Interacts with ATP7B, but not ATP7A, in a copper-dependent manner. Interacts with ANK2; this interaction is required for localization at costameres. Interacts with N4BP2L1.</text>
</comment>
<comment type="caution">
    <text evidence="15">The sequence shown here is derived from an EMBL/GenBank/DDBJ whole genome shotgun (WGS) entry which is preliminary data.</text>
</comment>
<dbReference type="AlphaFoldDB" id="A0A3M7RFP3"/>
<evidence type="ECO:0000256" key="4">
    <source>
        <dbReference type="ARBA" id="ARBA00004657"/>
    </source>
</evidence>
<dbReference type="GO" id="GO:0001725">
    <property type="term" value="C:stress fiber"/>
    <property type="evidence" value="ECO:0007669"/>
    <property type="project" value="UniProtKB-SubCell"/>
</dbReference>
<evidence type="ECO:0000256" key="10">
    <source>
        <dbReference type="ARBA" id="ARBA00023054"/>
    </source>
</evidence>